<feature type="transmembrane region" description="Helical" evidence="8">
    <location>
        <begin position="363"/>
        <end position="384"/>
    </location>
</feature>
<feature type="transmembrane region" description="Helical" evidence="8">
    <location>
        <begin position="312"/>
        <end position="343"/>
    </location>
</feature>
<feature type="transmembrane region" description="Helical" evidence="8">
    <location>
        <begin position="423"/>
        <end position="445"/>
    </location>
</feature>
<accession>A0ABY4J142</accession>
<evidence type="ECO:0000256" key="3">
    <source>
        <dbReference type="ARBA" id="ARBA00022475"/>
    </source>
</evidence>
<sequence length="462" mass="48786">MVTTSQPNVRTARLWAPIRWIADFPRRSPARASIAVFVLAAVLFTALLRLPFAAADGVAAPWEDATFTASSAVTVTGLTSVDTGTSWSLFGHIVILLAIQTGGLGIVTVALLLTQAVTRRLGLGGRVFAQQVMGATPLGDVKRLLKIVVLTTFIIEGALCALLLPAFIVEDGWVRGPWHALFYSISAFNNAGFVLDPGGLAVYSHNVWIMGVLMVGVIAGSLGFPVYLAVIAHLWGRGRWSLHTKLTVTTTLVLFLVGAVSWGASEWNNAATIGTLNPLDRILHALFASTMMRSGGFAIVDTEQSTSTTLLLTDALMFVGGGSISTAGGIKVTTLAVLFLAIVAEARGTRDIAIFERRLPESVLRVAISVTFLGASLVLAGTVLLTLTNKAPLDHILFEVISAFATCGLSVGLSADLDPFGKFVLSALMLAGRVGPIGLAAALAVRQRTEHFTYPTDRPILG</sequence>
<keyword evidence="2" id="KW-0813">Transport</keyword>
<dbReference type="Proteomes" id="UP000830631">
    <property type="component" value="Chromosome"/>
</dbReference>
<evidence type="ECO:0000256" key="1">
    <source>
        <dbReference type="ARBA" id="ARBA00004651"/>
    </source>
</evidence>
<gene>
    <name evidence="9" type="ORF">KV397_12580</name>
</gene>
<keyword evidence="5 8" id="KW-1133">Transmembrane helix</keyword>
<feature type="transmembrane region" description="Helical" evidence="8">
    <location>
        <begin position="34"/>
        <end position="52"/>
    </location>
</feature>
<keyword evidence="4 8" id="KW-0812">Transmembrane</keyword>
<feature type="transmembrane region" description="Helical" evidence="8">
    <location>
        <begin position="207"/>
        <end position="230"/>
    </location>
</feature>
<reference evidence="9 10" key="1">
    <citation type="submission" date="2021-06" db="EMBL/GenBank/DDBJ databases">
        <title>Genome-based taxonomic framework of Microbacterium strains isolated from marine environment, the description of four new species and reclassification of four preexisting species.</title>
        <authorList>
            <person name="Lee S.D."/>
            <person name="Kim S.-M."/>
            <person name="Byeon Y.-S."/>
            <person name="Yang H.L."/>
            <person name="Kim I.S."/>
        </authorList>
    </citation>
    <scope>NUCLEOTIDE SEQUENCE [LARGE SCALE GENOMIC DNA]</scope>
    <source>
        <strain evidence="9 10">KSW4-10</strain>
    </source>
</reference>
<keyword evidence="6" id="KW-0406">Ion transport</keyword>
<evidence type="ECO:0000313" key="9">
    <source>
        <dbReference type="EMBL" id="UPL18534.1"/>
    </source>
</evidence>
<keyword evidence="7 8" id="KW-0472">Membrane</keyword>
<dbReference type="InterPro" id="IPR003445">
    <property type="entry name" value="Cat_transpt"/>
</dbReference>
<keyword evidence="3" id="KW-1003">Cell membrane</keyword>
<evidence type="ECO:0000256" key="4">
    <source>
        <dbReference type="ARBA" id="ARBA00022692"/>
    </source>
</evidence>
<evidence type="ECO:0000256" key="7">
    <source>
        <dbReference type="ARBA" id="ARBA00023136"/>
    </source>
</evidence>
<feature type="transmembrane region" description="Helical" evidence="8">
    <location>
        <begin position="147"/>
        <end position="168"/>
    </location>
</feature>
<evidence type="ECO:0000256" key="8">
    <source>
        <dbReference type="SAM" id="Phobius"/>
    </source>
</evidence>
<dbReference type="PANTHER" id="PTHR32024">
    <property type="entry name" value="TRK SYSTEM POTASSIUM UPTAKE PROTEIN TRKG-RELATED"/>
    <property type="match status" value="1"/>
</dbReference>
<evidence type="ECO:0000256" key="6">
    <source>
        <dbReference type="ARBA" id="ARBA00023065"/>
    </source>
</evidence>
<name>A0ABY4J142_9MICO</name>
<protein>
    <submittedName>
        <fullName evidence="9">TrkH family potassium uptake protein</fullName>
    </submittedName>
</protein>
<evidence type="ECO:0000256" key="5">
    <source>
        <dbReference type="ARBA" id="ARBA00022989"/>
    </source>
</evidence>
<evidence type="ECO:0000313" key="10">
    <source>
        <dbReference type="Proteomes" id="UP000830631"/>
    </source>
</evidence>
<dbReference type="Pfam" id="PF02386">
    <property type="entry name" value="TrkH"/>
    <property type="match status" value="1"/>
</dbReference>
<feature type="transmembrane region" description="Helical" evidence="8">
    <location>
        <begin position="242"/>
        <end position="262"/>
    </location>
</feature>
<comment type="subcellular location">
    <subcellularLocation>
        <location evidence="1">Cell membrane</location>
        <topology evidence="1">Multi-pass membrane protein</topology>
    </subcellularLocation>
</comment>
<proteinExistence type="predicted"/>
<dbReference type="EMBL" id="CP078078">
    <property type="protein sequence ID" value="UPL18534.1"/>
    <property type="molecule type" value="Genomic_DNA"/>
</dbReference>
<keyword evidence="10" id="KW-1185">Reference proteome</keyword>
<feature type="transmembrane region" description="Helical" evidence="8">
    <location>
        <begin position="89"/>
        <end position="113"/>
    </location>
</feature>
<dbReference type="PANTHER" id="PTHR32024:SF1">
    <property type="entry name" value="KTR SYSTEM POTASSIUM UPTAKE PROTEIN B"/>
    <property type="match status" value="1"/>
</dbReference>
<organism evidence="9 10">
    <name type="scientific">Microbacterium aurugineum</name>
    <dbReference type="NCBI Taxonomy" id="2851642"/>
    <lineage>
        <taxon>Bacteria</taxon>
        <taxon>Bacillati</taxon>
        <taxon>Actinomycetota</taxon>
        <taxon>Actinomycetes</taxon>
        <taxon>Micrococcales</taxon>
        <taxon>Microbacteriaceae</taxon>
        <taxon>Microbacterium</taxon>
    </lineage>
</organism>
<evidence type="ECO:0000256" key="2">
    <source>
        <dbReference type="ARBA" id="ARBA00022448"/>
    </source>
</evidence>